<evidence type="ECO:0000313" key="2">
    <source>
        <dbReference type="Proteomes" id="UP000657592"/>
    </source>
</evidence>
<organism evidence="1 2">
    <name type="scientific">Microbacterium album</name>
    <dbReference type="NCBI Taxonomy" id="2053191"/>
    <lineage>
        <taxon>Bacteria</taxon>
        <taxon>Bacillati</taxon>
        <taxon>Actinomycetota</taxon>
        <taxon>Actinomycetes</taxon>
        <taxon>Micrococcales</taxon>
        <taxon>Microbacteriaceae</taxon>
        <taxon>Microbacterium</taxon>
    </lineage>
</organism>
<protein>
    <submittedName>
        <fullName evidence="1">Uncharacterized protein</fullName>
    </submittedName>
</protein>
<reference evidence="1" key="2">
    <citation type="submission" date="2020-09" db="EMBL/GenBank/DDBJ databases">
        <authorList>
            <person name="Sun Q."/>
            <person name="Zhou Y."/>
        </authorList>
    </citation>
    <scope>NUCLEOTIDE SEQUENCE</scope>
    <source>
        <strain evidence="1">CGMCC 1.15794</strain>
    </source>
</reference>
<evidence type="ECO:0000313" key="1">
    <source>
        <dbReference type="EMBL" id="GGH42173.1"/>
    </source>
</evidence>
<reference evidence="1" key="1">
    <citation type="journal article" date="2014" name="Int. J. Syst. Evol. Microbiol.">
        <title>Complete genome sequence of Corynebacterium casei LMG S-19264T (=DSM 44701T), isolated from a smear-ripened cheese.</title>
        <authorList>
            <consortium name="US DOE Joint Genome Institute (JGI-PGF)"/>
            <person name="Walter F."/>
            <person name="Albersmeier A."/>
            <person name="Kalinowski J."/>
            <person name="Ruckert C."/>
        </authorList>
    </citation>
    <scope>NUCLEOTIDE SEQUENCE</scope>
    <source>
        <strain evidence="1">CGMCC 1.15794</strain>
    </source>
</reference>
<dbReference type="EMBL" id="BMJY01000005">
    <property type="protein sequence ID" value="GGH42173.1"/>
    <property type="molecule type" value="Genomic_DNA"/>
</dbReference>
<keyword evidence="2" id="KW-1185">Reference proteome</keyword>
<name>A0A917IFU3_9MICO</name>
<dbReference type="GO" id="GO:0006355">
    <property type="term" value="P:regulation of DNA-templated transcription"/>
    <property type="evidence" value="ECO:0007669"/>
    <property type="project" value="InterPro"/>
</dbReference>
<sequence length="79" mass="8565">MTATTIKVDTALRDRLKAQAASEGLSLGEHIERLVQREERRLRMARLRAEIAAASPDALASYARETAELDAALASSGLE</sequence>
<dbReference type="InterPro" id="IPR010985">
    <property type="entry name" value="Ribbon_hlx_hlx"/>
</dbReference>
<dbReference type="RefSeq" id="WP_188755676.1">
    <property type="nucleotide sequence ID" value="NZ_BMJY01000005.1"/>
</dbReference>
<dbReference type="AlphaFoldDB" id="A0A917IFU3"/>
<accession>A0A917IFU3</accession>
<gene>
    <name evidence="1" type="ORF">GCM10010921_15210</name>
</gene>
<comment type="caution">
    <text evidence="1">The sequence shown here is derived from an EMBL/GenBank/DDBJ whole genome shotgun (WGS) entry which is preliminary data.</text>
</comment>
<dbReference type="SUPFAM" id="SSF47598">
    <property type="entry name" value="Ribbon-helix-helix"/>
    <property type="match status" value="1"/>
</dbReference>
<dbReference type="Proteomes" id="UP000657592">
    <property type="component" value="Unassembled WGS sequence"/>
</dbReference>
<proteinExistence type="predicted"/>